<dbReference type="AlphaFoldDB" id="A0A1G8LVZ9"/>
<dbReference type="Proteomes" id="UP000199527">
    <property type="component" value="Unassembled WGS sequence"/>
</dbReference>
<protein>
    <submittedName>
        <fullName evidence="1">Uncharacterized protein</fullName>
    </submittedName>
</protein>
<accession>A0A1G8LVZ9</accession>
<keyword evidence="2" id="KW-1185">Reference proteome</keyword>
<dbReference type="RefSeq" id="WP_090361905.1">
    <property type="nucleotide sequence ID" value="NZ_FNEM01000002.1"/>
</dbReference>
<proteinExistence type="predicted"/>
<dbReference type="OrthoDB" id="5917620at2"/>
<dbReference type="EMBL" id="FNEM01000002">
    <property type="protein sequence ID" value="SDI59803.1"/>
    <property type="molecule type" value="Genomic_DNA"/>
</dbReference>
<dbReference type="NCBIfam" id="NF043066">
    <property type="entry name" value="ETEC_3214_dom"/>
    <property type="match status" value="1"/>
</dbReference>
<sequence length="268" mass="30942">MSGAEQESTRPSQSQYSDRISPFSHNWKKAKSGFLYFIALMIGFGNWNDTKELSTSIYSGIQANFTHQVEENSLQNIDVGNYLTYVEQDLGFPQVVKRSRQNTNIQFRYYKKNKYLITLLVEKSRINGYLVQTLDFQGIYSQLSAFSPRIPFSEKVLNRDTYSQFSDETKTFYLDNFNLVYYLEPHELGAEGMYLNLFIGTTEYGVMPGQLAPLIRAVTDRQTLGESPIKELQRLRSQLKPNLYGISGEPDALMAEALLTRYEFNTYF</sequence>
<gene>
    <name evidence="1" type="ORF">SAMN04488540_102186</name>
</gene>
<name>A0A1G8LVZ9_9GAMM</name>
<evidence type="ECO:0000313" key="1">
    <source>
        <dbReference type="EMBL" id="SDI59803.1"/>
    </source>
</evidence>
<reference evidence="2" key="1">
    <citation type="submission" date="2016-10" db="EMBL/GenBank/DDBJ databases">
        <authorList>
            <person name="Varghese N."/>
            <person name="Submissions S."/>
        </authorList>
    </citation>
    <scope>NUCLEOTIDE SEQUENCE [LARGE SCALE GENOMIC DNA]</scope>
    <source>
        <strain evidence="2">DSM 23317</strain>
    </source>
</reference>
<evidence type="ECO:0000313" key="2">
    <source>
        <dbReference type="Proteomes" id="UP000199527"/>
    </source>
</evidence>
<dbReference type="InterPro" id="IPR050010">
    <property type="entry name" value="ETEC_3214_dom"/>
</dbReference>
<organism evidence="1 2">
    <name type="scientific">Ferrimonas sediminum</name>
    <dbReference type="NCBI Taxonomy" id="718193"/>
    <lineage>
        <taxon>Bacteria</taxon>
        <taxon>Pseudomonadati</taxon>
        <taxon>Pseudomonadota</taxon>
        <taxon>Gammaproteobacteria</taxon>
        <taxon>Alteromonadales</taxon>
        <taxon>Ferrimonadaceae</taxon>
        <taxon>Ferrimonas</taxon>
    </lineage>
</organism>